<organism evidence="12 13">
    <name type="scientific">Penicillium patulum</name>
    <name type="common">Penicillium griseofulvum</name>
    <dbReference type="NCBI Taxonomy" id="5078"/>
    <lineage>
        <taxon>Eukaryota</taxon>
        <taxon>Fungi</taxon>
        <taxon>Dikarya</taxon>
        <taxon>Ascomycota</taxon>
        <taxon>Pezizomycotina</taxon>
        <taxon>Eurotiomycetes</taxon>
        <taxon>Eurotiomycetidae</taxon>
        <taxon>Eurotiales</taxon>
        <taxon>Aspergillaceae</taxon>
        <taxon>Penicillium</taxon>
    </lineage>
</organism>
<dbReference type="FunFam" id="1.20.1250.20:FF:000302">
    <property type="entry name" value="MFS siderochrome iron transporter MirB"/>
    <property type="match status" value="1"/>
</dbReference>
<evidence type="ECO:0000256" key="10">
    <source>
        <dbReference type="SAM" id="Phobius"/>
    </source>
</evidence>
<feature type="transmembrane region" description="Helical" evidence="10">
    <location>
        <begin position="281"/>
        <end position="302"/>
    </location>
</feature>
<evidence type="ECO:0000313" key="12">
    <source>
        <dbReference type="EMBL" id="KXG54088.1"/>
    </source>
</evidence>
<feature type="transmembrane region" description="Helical" evidence="10">
    <location>
        <begin position="389"/>
        <end position="411"/>
    </location>
</feature>
<proteinExistence type="inferred from homology"/>
<keyword evidence="5 10" id="KW-0812">Transmembrane</keyword>
<feature type="transmembrane region" description="Helical" evidence="10">
    <location>
        <begin position="139"/>
        <end position="158"/>
    </location>
</feature>
<evidence type="ECO:0000256" key="6">
    <source>
        <dbReference type="ARBA" id="ARBA00022989"/>
    </source>
</evidence>
<dbReference type="InterPro" id="IPR011701">
    <property type="entry name" value="MFS"/>
</dbReference>
<feature type="transmembrane region" description="Helical" evidence="10">
    <location>
        <begin position="558"/>
        <end position="576"/>
    </location>
</feature>
<dbReference type="GeneID" id="63710246"/>
<dbReference type="EMBL" id="LHQR01000013">
    <property type="protein sequence ID" value="KXG54088.1"/>
    <property type="molecule type" value="Genomic_DNA"/>
</dbReference>
<dbReference type="PANTHER" id="PTHR23501:SF50">
    <property type="entry name" value="MFS SIDEROCHROME IRON TRANSPORTER MIRB (AFU_ORTHOLOGUE AFUA_3G03640)-RELATED"/>
    <property type="match status" value="1"/>
</dbReference>
<evidence type="ECO:0000256" key="7">
    <source>
        <dbReference type="ARBA" id="ARBA00023004"/>
    </source>
</evidence>
<sequence length="592" mass="65493">MGISNIRSAFRRSSTQESVTQVAVSTDGEKKSELPTEVVAVPNENNPEVPTENAQQGVKDLEAVTLSWTKGMLIAVFVNIWFLYFVNAMQSTIGYSLLSYVTSDFESHSLLSVVSIVAEAMTAAVYIPTAKAMDVWGRAEGYLVMVIFATLGLIIMAACENLPTYCAAWVFYRIGFGGMTYCVDVITADISKLKNRGLAYAFTASPYIITAFAGPKAAEGFYADNWRWAFGAFSIIFPIVASPLFFILKFNLRKAHQNGLAVRERSGRTFLQSIWFYIKEFDLFGVLVFSIGLTIFLLPFSISTYAPNGWASGYIIAMIVLGFVMLAVFLVWEFRFAPAPMFNFSLLTDRTIIGACLLDATYQLSYYCWNNFYTSFLQVVNDLSISEAGYVSNTFDVVSGFLLLGVGFVIRKTGRFKWTLYIAVPLYIFAQGLMIHFRRPNQSVGYLVMCQIFISIGGSIFIIVQQLAVLAAADHQHVATVLALLNVVGTVGNAAGSTISGAIWTNTFYKALETRLPESVMGDIDLIYESLEQQLLYPVGSAARLGIQEAYAYSQTRMLAVGTGLMGLCIFWTLMIRDIDLRKVAQVKGTVF</sequence>
<dbReference type="InterPro" id="IPR036259">
    <property type="entry name" value="MFS_trans_sf"/>
</dbReference>
<feature type="transmembrane region" description="Helical" evidence="10">
    <location>
        <begin position="314"/>
        <end position="332"/>
    </location>
</feature>
<dbReference type="InterPro" id="IPR020846">
    <property type="entry name" value="MFS_dom"/>
</dbReference>
<dbReference type="FunFam" id="1.20.1250.20:FF:000284">
    <property type="entry name" value="Siderophore iron transporter mirB"/>
    <property type="match status" value="1"/>
</dbReference>
<feature type="transmembrane region" description="Helical" evidence="10">
    <location>
        <begin position="226"/>
        <end position="248"/>
    </location>
</feature>
<feature type="transmembrane region" description="Helical" evidence="10">
    <location>
        <begin position="170"/>
        <end position="190"/>
    </location>
</feature>
<evidence type="ECO:0000256" key="3">
    <source>
        <dbReference type="ARBA" id="ARBA00022448"/>
    </source>
</evidence>
<dbReference type="GO" id="GO:0006826">
    <property type="term" value="P:iron ion transport"/>
    <property type="evidence" value="ECO:0007669"/>
    <property type="project" value="UniProtKB-KW"/>
</dbReference>
<reference evidence="12 13" key="1">
    <citation type="journal article" date="2016" name="BMC Genomics">
        <title>Genome sequencing and secondary metabolism of the postharvest pathogen Penicillium griseofulvum.</title>
        <authorList>
            <person name="Banani H."/>
            <person name="Marcet-Houben M."/>
            <person name="Ballester A.R."/>
            <person name="Abbruscato P."/>
            <person name="Gonzalez-Candelas L."/>
            <person name="Gabaldon T."/>
            <person name="Spadaro D."/>
        </authorList>
    </citation>
    <scope>NUCLEOTIDE SEQUENCE [LARGE SCALE GENOMIC DNA]</scope>
    <source>
        <strain evidence="12 13">PG3</strain>
    </source>
</reference>
<feature type="transmembrane region" description="Helical" evidence="10">
    <location>
        <begin position="352"/>
        <end position="369"/>
    </location>
</feature>
<keyword evidence="7" id="KW-0408">Iron</keyword>
<keyword evidence="8" id="KW-0406">Ion transport</keyword>
<evidence type="ECO:0000256" key="2">
    <source>
        <dbReference type="ARBA" id="ARBA00008335"/>
    </source>
</evidence>
<evidence type="ECO:0000313" key="13">
    <source>
        <dbReference type="Proteomes" id="UP000070168"/>
    </source>
</evidence>
<name>A0A135LYP9_PENPA</name>
<feature type="transmembrane region" description="Helical" evidence="10">
    <location>
        <begin position="443"/>
        <end position="469"/>
    </location>
</feature>
<evidence type="ECO:0000256" key="1">
    <source>
        <dbReference type="ARBA" id="ARBA00004141"/>
    </source>
</evidence>
<accession>A0A135LYP9</accession>
<feature type="transmembrane region" description="Helical" evidence="10">
    <location>
        <begin position="418"/>
        <end position="437"/>
    </location>
</feature>
<evidence type="ECO:0000256" key="5">
    <source>
        <dbReference type="ARBA" id="ARBA00022692"/>
    </source>
</evidence>
<dbReference type="Pfam" id="PF07690">
    <property type="entry name" value="MFS_1"/>
    <property type="match status" value="1"/>
</dbReference>
<evidence type="ECO:0000256" key="4">
    <source>
        <dbReference type="ARBA" id="ARBA00022496"/>
    </source>
</evidence>
<dbReference type="RefSeq" id="XP_040652623.1">
    <property type="nucleotide sequence ID" value="XM_040794946.1"/>
</dbReference>
<feature type="domain" description="Major facilitator superfamily (MFS) profile" evidence="11">
    <location>
        <begin position="76"/>
        <end position="534"/>
    </location>
</feature>
<comment type="caution">
    <text evidence="12">The sequence shown here is derived from an EMBL/GenBank/DDBJ whole genome shotgun (WGS) entry which is preliminary data.</text>
</comment>
<dbReference type="GO" id="GO:0005886">
    <property type="term" value="C:plasma membrane"/>
    <property type="evidence" value="ECO:0007669"/>
    <property type="project" value="TreeGrafter"/>
</dbReference>
<dbReference type="PANTHER" id="PTHR23501">
    <property type="entry name" value="MAJOR FACILITATOR SUPERFAMILY"/>
    <property type="match status" value="1"/>
</dbReference>
<dbReference type="Proteomes" id="UP000070168">
    <property type="component" value="Unassembled WGS sequence"/>
</dbReference>
<dbReference type="OMA" id="DISWRWG"/>
<evidence type="ECO:0000256" key="9">
    <source>
        <dbReference type="ARBA" id="ARBA00023136"/>
    </source>
</evidence>
<keyword evidence="9 10" id="KW-0472">Membrane</keyword>
<dbReference type="GO" id="GO:0010106">
    <property type="term" value="P:cellular response to iron ion starvation"/>
    <property type="evidence" value="ECO:0007669"/>
    <property type="project" value="UniProtKB-ARBA"/>
</dbReference>
<evidence type="ECO:0000256" key="8">
    <source>
        <dbReference type="ARBA" id="ARBA00023065"/>
    </source>
</evidence>
<keyword evidence="3" id="KW-0813">Transport</keyword>
<dbReference type="Gene3D" id="1.20.1250.20">
    <property type="entry name" value="MFS general substrate transporter like domains"/>
    <property type="match status" value="2"/>
</dbReference>
<dbReference type="PROSITE" id="PS50850">
    <property type="entry name" value="MFS"/>
    <property type="match status" value="1"/>
</dbReference>
<feature type="transmembrane region" description="Helical" evidence="10">
    <location>
        <begin position="71"/>
        <end position="89"/>
    </location>
</feature>
<feature type="transmembrane region" description="Helical" evidence="10">
    <location>
        <begin position="109"/>
        <end position="127"/>
    </location>
</feature>
<dbReference type="GO" id="GO:0022857">
    <property type="term" value="F:transmembrane transporter activity"/>
    <property type="evidence" value="ECO:0007669"/>
    <property type="project" value="InterPro"/>
</dbReference>
<comment type="similarity">
    <text evidence="2">Belongs to the major facilitator superfamily.</text>
</comment>
<keyword evidence="13" id="KW-1185">Reference proteome</keyword>
<keyword evidence="6 10" id="KW-1133">Transmembrane helix</keyword>
<evidence type="ECO:0000259" key="11">
    <source>
        <dbReference type="PROSITE" id="PS50850"/>
    </source>
</evidence>
<keyword evidence="4" id="KW-0410">Iron transport</keyword>
<dbReference type="AlphaFoldDB" id="A0A135LYP9"/>
<protein>
    <submittedName>
        <fullName evidence="12">Major facilitator superfamily domain, general substrate transporter</fullName>
    </submittedName>
</protein>
<dbReference type="OrthoDB" id="4078873at2759"/>
<dbReference type="SUPFAM" id="SSF103473">
    <property type="entry name" value="MFS general substrate transporter"/>
    <property type="match status" value="2"/>
</dbReference>
<feature type="transmembrane region" description="Helical" evidence="10">
    <location>
        <begin position="197"/>
        <end position="214"/>
    </location>
</feature>
<feature type="transmembrane region" description="Helical" evidence="10">
    <location>
        <begin position="481"/>
        <end position="504"/>
    </location>
</feature>
<gene>
    <name evidence="12" type="ORF">PGRI_072320</name>
</gene>
<comment type="subcellular location">
    <subcellularLocation>
        <location evidence="1">Membrane</location>
        <topology evidence="1">Multi-pass membrane protein</topology>
    </subcellularLocation>
</comment>